<evidence type="ECO:0000256" key="3">
    <source>
        <dbReference type="ARBA" id="ARBA00022989"/>
    </source>
</evidence>
<feature type="transmembrane region" description="Helical" evidence="5">
    <location>
        <begin position="617"/>
        <end position="635"/>
    </location>
</feature>
<proteinExistence type="predicted"/>
<dbReference type="EMBL" id="BAAFSV010000003">
    <property type="protein sequence ID" value="GAB1316538.1"/>
    <property type="molecule type" value="Genomic_DNA"/>
</dbReference>
<keyword evidence="2 5" id="KW-0812">Transmembrane</keyword>
<evidence type="ECO:0000256" key="4">
    <source>
        <dbReference type="ARBA" id="ARBA00023136"/>
    </source>
</evidence>
<reference evidence="6 7" key="1">
    <citation type="submission" date="2024-09" db="EMBL/GenBank/DDBJ databases">
        <title>Itraconazole resistance in Madurella fahalii resulting from another homologue of gene encoding cytochrome P450 14-alpha sterol demethylase (CYP51).</title>
        <authorList>
            <person name="Yoshioka I."/>
            <person name="Fahal A.H."/>
            <person name="Kaneko S."/>
            <person name="Yaguchi T."/>
        </authorList>
    </citation>
    <scope>NUCLEOTIDE SEQUENCE [LARGE SCALE GENOMIC DNA]</scope>
    <source>
        <strain evidence="6 7">IFM 68171</strain>
    </source>
</reference>
<protein>
    <submittedName>
        <fullName evidence="6">Uncharacterized protein</fullName>
    </submittedName>
</protein>
<accession>A0ABQ0GFL7</accession>
<dbReference type="SUPFAM" id="SSF144083">
    <property type="entry name" value="Magnesium transport protein CorA, transmembrane region"/>
    <property type="match status" value="1"/>
</dbReference>
<evidence type="ECO:0000256" key="5">
    <source>
        <dbReference type="SAM" id="Phobius"/>
    </source>
</evidence>
<evidence type="ECO:0000313" key="7">
    <source>
        <dbReference type="Proteomes" id="UP001628179"/>
    </source>
</evidence>
<evidence type="ECO:0000313" key="6">
    <source>
        <dbReference type="EMBL" id="GAB1316538.1"/>
    </source>
</evidence>
<dbReference type="Pfam" id="PF01544">
    <property type="entry name" value="CorA"/>
    <property type="match status" value="1"/>
</dbReference>
<keyword evidence="7" id="KW-1185">Reference proteome</keyword>
<evidence type="ECO:0000256" key="1">
    <source>
        <dbReference type="ARBA" id="ARBA00004141"/>
    </source>
</evidence>
<organism evidence="6 7">
    <name type="scientific">Madurella fahalii</name>
    <dbReference type="NCBI Taxonomy" id="1157608"/>
    <lineage>
        <taxon>Eukaryota</taxon>
        <taxon>Fungi</taxon>
        <taxon>Dikarya</taxon>
        <taxon>Ascomycota</taxon>
        <taxon>Pezizomycotina</taxon>
        <taxon>Sordariomycetes</taxon>
        <taxon>Sordariomycetidae</taxon>
        <taxon>Sordariales</taxon>
        <taxon>Sordariales incertae sedis</taxon>
        <taxon>Madurella</taxon>
    </lineage>
</organism>
<feature type="transmembrane region" description="Helical" evidence="5">
    <location>
        <begin position="647"/>
        <end position="670"/>
    </location>
</feature>
<comment type="caution">
    <text evidence="6">The sequence shown here is derived from an EMBL/GenBank/DDBJ whole genome shotgun (WGS) entry which is preliminary data.</text>
</comment>
<keyword evidence="4 5" id="KW-0472">Membrane</keyword>
<name>A0ABQ0GFL7_9PEZI</name>
<keyword evidence="3 5" id="KW-1133">Transmembrane helix</keyword>
<comment type="subcellular location">
    <subcellularLocation>
        <location evidence="1">Membrane</location>
        <topology evidence="1">Multi-pass membrane protein</topology>
    </subcellularLocation>
</comment>
<sequence>MVRNLPDDFQRNYVTSRPLRPAPVASSATLKGVVHGHMEPDGDLATLIVIETRISSDRTTSRIRGVQITAVFAAVGSDPTRDPEVCAVAPDEKQLLGRDPSGVYIPLSGNSYCETRQYGRDNAAVWRVYESEQKKDGIPGLLRTAILLRREDNGKYQMTLRMKIELSRPSFQSALERQQGITGVTDHPIILDPRRNIQRWRLDGVDPANLARVDLHSLVTIQTADLEQVQQAQEATMQTEAAVEAVIDDVMKEQPRKEAVLEQPQEISEEQGLYAELWNLARGAKAASTAHAPVVAFQPWPREPDRALLEEYFPWINDPDSFPLLGEEATEGNISASREGQGRRFSMLGRKSRTVGCKNTRELDELFNGTMLRTVVDFFGLPADYLILRRHNGGICQRNPSDNGRFFAYLYQTPFYNEGFWSLILITDDKPTKGAAVIYTDATITIASLQKQVPDTAAQGLHPLLLLLSLFENHVRETATKFEQVVQQIEKADADLLTQLKMANDPKQRDKASNFGPLGQSLHEARMNLVELTRRRAFEKQIAETLQDDLKGEPALFTRVNMYTSLSQSHEPDIQSLPQRIDSQRTVLYSLIAQQDARLQYHLASESIKDSKAMKTLSIITILFLPGAFVATLFSTDMFEFGEGRGVQISFAIVVPLTVVIMAAWAWWIWKTPYGRTSI</sequence>
<dbReference type="Proteomes" id="UP001628179">
    <property type="component" value="Unassembled WGS sequence"/>
</dbReference>
<dbReference type="InterPro" id="IPR002523">
    <property type="entry name" value="MgTranspt_CorA/ZnTranspt_ZntB"/>
</dbReference>
<gene>
    <name evidence="6" type="ORF">MFIFM68171_06748</name>
</gene>
<dbReference type="GeneID" id="98177491"/>
<evidence type="ECO:0000256" key="2">
    <source>
        <dbReference type="ARBA" id="ARBA00022692"/>
    </source>
</evidence>
<dbReference type="RefSeq" id="XP_070918269.1">
    <property type="nucleotide sequence ID" value="XM_071062168.1"/>
</dbReference>
<dbReference type="InterPro" id="IPR045863">
    <property type="entry name" value="CorA_TM1_TM2"/>
</dbReference>
<dbReference type="Gene3D" id="1.20.58.340">
    <property type="entry name" value="Magnesium transport protein CorA, transmembrane region"/>
    <property type="match status" value="1"/>
</dbReference>